<evidence type="ECO:0000256" key="5">
    <source>
        <dbReference type="ARBA" id="ARBA00023136"/>
    </source>
</evidence>
<name>A0A2K9ACV5_9GAMM</name>
<dbReference type="SUPFAM" id="SSF53649">
    <property type="entry name" value="Alkaline phosphatase-like"/>
    <property type="match status" value="1"/>
</dbReference>
<evidence type="ECO:0000256" key="4">
    <source>
        <dbReference type="ARBA" id="ARBA00022989"/>
    </source>
</evidence>
<reference evidence="6 7" key="1">
    <citation type="submission" date="2017-12" db="EMBL/GenBank/DDBJ databases">
        <title>Kangiella profundi FT102 completed genome.</title>
        <authorList>
            <person name="Xu J."/>
            <person name="Wang J."/>
            <person name="Lu Y."/>
        </authorList>
    </citation>
    <scope>NUCLEOTIDE SEQUENCE [LARGE SCALE GENOMIC DNA]</scope>
    <source>
        <strain evidence="6 7">FT102</strain>
    </source>
</reference>
<comment type="subcellular location">
    <subcellularLocation>
        <location evidence="1">Cell membrane</location>
        <topology evidence="1">Multi-pass membrane protein</topology>
    </subcellularLocation>
</comment>
<sequence length="639" mass="71805">MTPFVRKNLGFLGQFFLIALTILTTSRLAIVLWQWSRIGSVSDFQAIFIGGLRVDLATLSQLVFLPVVAIMLHALTPFKGNWLARGIKIYCWLALIVLVLMEIATPTFISEYDTRPNRLFFEYLSSPNEVFGMLFNGYLLEMAMGTLLLVVTGWLTRQWLKSYGGDVAVFSPASSLLMLPLLALLLLGARSGIQHRPINPAMVAFSNDRMLNTLPLNSTYSVMYALYQMGNEESAANFYGEIPEETMLQVIQQDVSELGHPVSQDMPSLHTMKPSQPFKKRNLIIVVEESLGAQFVGSLGGKPLTPNIDSWRNKSWFFDNLYATGTRSARGLEAITTGFLPSPARPVLKLPKAQNNFFNLAGLLSDYGYETSFIYGGESHFDNMKGFFLNNGFDLAIDQNNYSNPSFVGNWGVSDEDLFEKALSYLQQIPEQPKFSLIFTSTNHTPFEFPDNKIELYEQPKQTVNNAVKYADYALGKFLNQLEAKGILENSVVLVVADHDARVWGDSLVPIEHFHIPGFIISPDIEPKVEQTLVSQIDLAPTLLSLLGIDHQVPTLGRDLTQLPANYTGRAIMQYGENQAYWDGEEVVILRPNQEPITYLYSAGKYSDQPLHDKQKELIALAYAQFASWAYDKQKYRLN</sequence>
<dbReference type="Gene3D" id="3.40.720.10">
    <property type="entry name" value="Alkaline Phosphatase, subunit A"/>
    <property type="match status" value="1"/>
</dbReference>
<evidence type="ECO:0000256" key="2">
    <source>
        <dbReference type="ARBA" id="ARBA00022475"/>
    </source>
</evidence>
<dbReference type="InterPro" id="IPR017850">
    <property type="entry name" value="Alkaline_phosphatase_core_sf"/>
</dbReference>
<evidence type="ECO:0000256" key="1">
    <source>
        <dbReference type="ARBA" id="ARBA00004651"/>
    </source>
</evidence>
<accession>A0A2K9ACV5</accession>
<evidence type="ECO:0000313" key="6">
    <source>
        <dbReference type="EMBL" id="AUD78216.1"/>
    </source>
</evidence>
<keyword evidence="5" id="KW-0472">Membrane</keyword>
<dbReference type="KEGG" id="kpd:CW740_02760"/>
<protein>
    <submittedName>
        <fullName evidence="6">Sulfatase</fullName>
    </submittedName>
</protein>
<dbReference type="OrthoDB" id="9760224at2"/>
<dbReference type="CDD" id="cd16015">
    <property type="entry name" value="LTA_synthase"/>
    <property type="match status" value="1"/>
</dbReference>
<dbReference type="EMBL" id="CP025120">
    <property type="protein sequence ID" value="AUD78216.1"/>
    <property type="molecule type" value="Genomic_DNA"/>
</dbReference>
<proteinExistence type="predicted"/>
<gene>
    <name evidence="6" type="ORF">CW740_02760</name>
</gene>
<dbReference type="Pfam" id="PF00884">
    <property type="entry name" value="Sulfatase"/>
    <property type="match status" value="1"/>
</dbReference>
<dbReference type="InterPro" id="IPR000917">
    <property type="entry name" value="Sulfatase_N"/>
</dbReference>
<dbReference type="InterPro" id="IPR050448">
    <property type="entry name" value="OpgB/LTA_synthase_biosynth"/>
</dbReference>
<dbReference type="Proteomes" id="UP000232693">
    <property type="component" value="Chromosome"/>
</dbReference>
<keyword evidence="7" id="KW-1185">Reference proteome</keyword>
<dbReference type="PANTHER" id="PTHR47371">
    <property type="entry name" value="LIPOTEICHOIC ACID SYNTHASE"/>
    <property type="match status" value="1"/>
</dbReference>
<dbReference type="PIRSF" id="PIRSF005091">
    <property type="entry name" value="Mmb_sulf_HI1246"/>
    <property type="match status" value="1"/>
</dbReference>
<keyword evidence="3" id="KW-0812">Transmembrane</keyword>
<evidence type="ECO:0000256" key="3">
    <source>
        <dbReference type="ARBA" id="ARBA00022692"/>
    </source>
</evidence>
<dbReference type="PANTHER" id="PTHR47371:SF3">
    <property type="entry name" value="PHOSPHOGLYCEROL TRANSFERASE I"/>
    <property type="match status" value="1"/>
</dbReference>
<keyword evidence="4" id="KW-1133">Transmembrane helix</keyword>
<organism evidence="6 7">
    <name type="scientific">Kangiella profundi</name>
    <dbReference type="NCBI Taxonomy" id="1561924"/>
    <lineage>
        <taxon>Bacteria</taxon>
        <taxon>Pseudomonadati</taxon>
        <taxon>Pseudomonadota</taxon>
        <taxon>Gammaproteobacteria</taxon>
        <taxon>Kangiellales</taxon>
        <taxon>Kangiellaceae</taxon>
        <taxon>Kangiella</taxon>
    </lineage>
</organism>
<dbReference type="InterPro" id="IPR012160">
    <property type="entry name" value="LtaS-like"/>
</dbReference>
<dbReference type="RefSeq" id="WP_106646094.1">
    <property type="nucleotide sequence ID" value="NZ_BMGO01000002.1"/>
</dbReference>
<dbReference type="Gene3D" id="3.30.1120.80">
    <property type="match status" value="1"/>
</dbReference>
<keyword evidence="2" id="KW-1003">Cell membrane</keyword>
<evidence type="ECO:0000313" key="7">
    <source>
        <dbReference type="Proteomes" id="UP000232693"/>
    </source>
</evidence>
<dbReference type="GO" id="GO:0005886">
    <property type="term" value="C:plasma membrane"/>
    <property type="evidence" value="ECO:0007669"/>
    <property type="project" value="UniProtKB-SubCell"/>
</dbReference>
<dbReference type="AlphaFoldDB" id="A0A2K9ACV5"/>